<feature type="compositionally biased region" description="Polar residues" evidence="1">
    <location>
        <begin position="142"/>
        <end position="153"/>
    </location>
</feature>
<keyword evidence="2" id="KW-0732">Signal</keyword>
<gene>
    <name evidence="3" type="ORF">FHS74_000565</name>
</gene>
<evidence type="ECO:0000313" key="3">
    <source>
        <dbReference type="EMBL" id="MBB6250032.1"/>
    </source>
</evidence>
<feature type="chain" id="PRO_5031105436" evidence="2">
    <location>
        <begin position="42"/>
        <end position="162"/>
    </location>
</feature>
<dbReference type="AlphaFoldDB" id="A0A7X0EAX6"/>
<evidence type="ECO:0000313" key="4">
    <source>
        <dbReference type="Proteomes" id="UP000539175"/>
    </source>
</evidence>
<keyword evidence="4" id="KW-1185">Reference proteome</keyword>
<name>A0A7X0EAX6_9PROT</name>
<feature type="signal peptide" evidence="2">
    <location>
        <begin position="1"/>
        <end position="41"/>
    </location>
</feature>
<sequence length="162" mass="17103">MTVAAEFFPVFARTWFARACAPSARLVPVLGLAALAATVLAAPLAHAQATAPQAAEAPNAGAPKPGLDKNGLPTSVIKVSAPPQDPDAVAPPRTEGPVDEIIITAPQFGSREEVEAFHKAEFERLDKLYGKHEEKRSRGDTLTKSPESNTGTTRDGPITLDR</sequence>
<organism evidence="3 4">
    <name type="scientific">Nitrospirillum iridis</name>
    <dbReference type="NCBI Taxonomy" id="765888"/>
    <lineage>
        <taxon>Bacteria</taxon>
        <taxon>Pseudomonadati</taxon>
        <taxon>Pseudomonadota</taxon>
        <taxon>Alphaproteobacteria</taxon>
        <taxon>Rhodospirillales</taxon>
        <taxon>Azospirillaceae</taxon>
        <taxon>Nitrospirillum</taxon>
    </lineage>
</organism>
<feature type="region of interest" description="Disordered" evidence="1">
    <location>
        <begin position="127"/>
        <end position="162"/>
    </location>
</feature>
<evidence type="ECO:0000256" key="2">
    <source>
        <dbReference type="SAM" id="SignalP"/>
    </source>
</evidence>
<comment type="caution">
    <text evidence="3">The sequence shown here is derived from an EMBL/GenBank/DDBJ whole genome shotgun (WGS) entry which is preliminary data.</text>
</comment>
<feature type="region of interest" description="Disordered" evidence="1">
    <location>
        <begin position="55"/>
        <end position="98"/>
    </location>
</feature>
<reference evidence="3 4" key="1">
    <citation type="submission" date="2020-08" db="EMBL/GenBank/DDBJ databases">
        <title>Genomic Encyclopedia of Type Strains, Phase IV (KMG-IV): sequencing the most valuable type-strain genomes for metagenomic binning, comparative biology and taxonomic classification.</title>
        <authorList>
            <person name="Goeker M."/>
        </authorList>
    </citation>
    <scope>NUCLEOTIDE SEQUENCE [LARGE SCALE GENOMIC DNA]</scope>
    <source>
        <strain evidence="3 4">DSM 22198</strain>
    </source>
</reference>
<feature type="compositionally biased region" description="Basic and acidic residues" evidence="1">
    <location>
        <begin position="127"/>
        <end position="141"/>
    </location>
</feature>
<dbReference type="Proteomes" id="UP000539175">
    <property type="component" value="Unassembled WGS sequence"/>
</dbReference>
<protein>
    <submittedName>
        <fullName evidence="3">Uncharacterized protein</fullName>
    </submittedName>
</protein>
<dbReference type="EMBL" id="JACIIZ010000001">
    <property type="protein sequence ID" value="MBB6250032.1"/>
    <property type="molecule type" value="Genomic_DNA"/>
</dbReference>
<accession>A0A7X0EAX6</accession>
<evidence type="ECO:0000256" key="1">
    <source>
        <dbReference type="SAM" id="MobiDB-lite"/>
    </source>
</evidence>
<feature type="compositionally biased region" description="Low complexity" evidence="1">
    <location>
        <begin position="55"/>
        <end position="65"/>
    </location>
</feature>
<proteinExistence type="predicted"/>